<dbReference type="Gene3D" id="1.10.287.130">
    <property type="match status" value="1"/>
</dbReference>
<proteinExistence type="predicted"/>
<evidence type="ECO:0000313" key="17">
    <source>
        <dbReference type="Proteomes" id="UP000543642"/>
    </source>
</evidence>
<dbReference type="SMART" id="SM00388">
    <property type="entry name" value="HisKA"/>
    <property type="match status" value="1"/>
</dbReference>
<evidence type="ECO:0000256" key="1">
    <source>
        <dbReference type="ARBA" id="ARBA00000085"/>
    </source>
</evidence>
<dbReference type="Gene3D" id="3.30.565.10">
    <property type="entry name" value="Histidine kinase-like ATPase, C-terminal domain"/>
    <property type="match status" value="1"/>
</dbReference>
<reference evidence="16 17" key="1">
    <citation type="submission" date="2020-08" db="EMBL/GenBank/DDBJ databases">
        <title>Genomic Encyclopedia of Type Strains, Phase IV (KMG-IV): sequencing the most valuable type-strain genomes for metagenomic binning, comparative biology and taxonomic classification.</title>
        <authorList>
            <person name="Goeker M."/>
        </authorList>
    </citation>
    <scope>NUCLEOTIDE SEQUENCE [LARGE SCALE GENOMIC DNA]</scope>
    <source>
        <strain evidence="16 17">DSM 106146</strain>
    </source>
</reference>
<dbReference type="SUPFAM" id="SSF55874">
    <property type="entry name" value="ATPase domain of HSP90 chaperone/DNA topoisomerase II/histidine kinase"/>
    <property type="match status" value="1"/>
</dbReference>
<keyword evidence="5" id="KW-0597">Phosphoprotein</keyword>
<evidence type="ECO:0000256" key="11">
    <source>
        <dbReference type="ARBA" id="ARBA00022989"/>
    </source>
</evidence>
<sequence>MKARKIRFQKSFIFTCAVHFLGYSLILFLIYMIISSFIQTRLSNAFPVIEDLLKYDDVVNKDDFSKIPARLTRICDIIIFDEDGRTIYASDRAITEKISAENLVVISSCDGTFYSVYEKDCENNQPCYLINLNEQDADTGRIRILGSCTLDEDLNILSGELFSDKDSLTQEEFQLLQGIYTSNKNIVKYEYENDLGEYRAMVFISPQMTAQSYDKVMGRASRMWLMAIPLIAIVILIEGLLFTRKVRSSFLPLNEAVANYEKTQTFKIDTHAVPVEFQPITQNFTQLLNRLTKVQKEKEEIYKERQRIITDISHDLKTPLTVIQGYAKAFMENMIPEDKKDKYLSVIYNRSVLAAGLIDTLFDYVRMGHPQYQANMEELELTGYISGILAEKYSEIENSQCFLEVDIQDAPIHFCGDKKLLRRLIENLIGNALKYNPPETTIYVSLNVTDQAICLTVADNGTGIPKDISDQVFAPFVTGSAARTSGDGTGLGLAIVRQIVEIHGGNIQLVPSTESHYATEFKITFPYSRQSIP</sequence>
<dbReference type="SUPFAM" id="SSF47384">
    <property type="entry name" value="Homodimeric domain of signal transducing histidine kinase"/>
    <property type="match status" value="1"/>
</dbReference>
<keyword evidence="17" id="KW-1185">Reference proteome</keyword>
<evidence type="ECO:0000256" key="8">
    <source>
        <dbReference type="ARBA" id="ARBA00022741"/>
    </source>
</evidence>
<evidence type="ECO:0000256" key="4">
    <source>
        <dbReference type="ARBA" id="ARBA00022475"/>
    </source>
</evidence>
<dbReference type="GO" id="GO:0000155">
    <property type="term" value="F:phosphorelay sensor kinase activity"/>
    <property type="evidence" value="ECO:0007669"/>
    <property type="project" value="InterPro"/>
</dbReference>
<dbReference type="InterPro" id="IPR050398">
    <property type="entry name" value="HssS/ArlS-like"/>
</dbReference>
<dbReference type="PANTHER" id="PTHR45528">
    <property type="entry name" value="SENSOR HISTIDINE KINASE CPXA"/>
    <property type="match status" value="1"/>
</dbReference>
<comment type="caution">
    <text evidence="16">The sequence shown here is derived from an EMBL/GenBank/DDBJ whole genome shotgun (WGS) entry which is preliminary data.</text>
</comment>
<name>A0A7W8HB39_9FIRM</name>
<dbReference type="EC" id="2.7.13.3" evidence="3"/>
<dbReference type="RefSeq" id="WP_183774284.1">
    <property type="nucleotide sequence ID" value="NZ_JACHFW010000008.1"/>
</dbReference>
<keyword evidence="8" id="KW-0547">Nucleotide-binding</keyword>
<accession>A0A7W8HB39</accession>
<evidence type="ECO:0000256" key="10">
    <source>
        <dbReference type="ARBA" id="ARBA00022840"/>
    </source>
</evidence>
<evidence type="ECO:0000256" key="14">
    <source>
        <dbReference type="SAM" id="Phobius"/>
    </source>
</evidence>
<evidence type="ECO:0000256" key="7">
    <source>
        <dbReference type="ARBA" id="ARBA00022692"/>
    </source>
</evidence>
<dbReference type="InterPro" id="IPR005467">
    <property type="entry name" value="His_kinase_dom"/>
</dbReference>
<keyword evidence="7 14" id="KW-0812">Transmembrane</keyword>
<dbReference type="PROSITE" id="PS50109">
    <property type="entry name" value="HIS_KIN"/>
    <property type="match status" value="1"/>
</dbReference>
<dbReference type="CDD" id="cd00082">
    <property type="entry name" value="HisKA"/>
    <property type="match status" value="1"/>
</dbReference>
<dbReference type="SMART" id="SM00387">
    <property type="entry name" value="HATPase_c"/>
    <property type="match status" value="1"/>
</dbReference>
<keyword evidence="13 14" id="KW-0472">Membrane</keyword>
<keyword evidence="6" id="KW-0808">Transferase</keyword>
<evidence type="ECO:0000256" key="6">
    <source>
        <dbReference type="ARBA" id="ARBA00022679"/>
    </source>
</evidence>
<evidence type="ECO:0000256" key="3">
    <source>
        <dbReference type="ARBA" id="ARBA00012438"/>
    </source>
</evidence>
<evidence type="ECO:0000256" key="2">
    <source>
        <dbReference type="ARBA" id="ARBA00004651"/>
    </source>
</evidence>
<keyword evidence="12" id="KW-0902">Two-component regulatory system</keyword>
<dbReference type="Pfam" id="PF00512">
    <property type="entry name" value="HisKA"/>
    <property type="match status" value="1"/>
</dbReference>
<dbReference type="InterPro" id="IPR003661">
    <property type="entry name" value="HisK_dim/P_dom"/>
</dbReference>
<evidence type="ECO:0000256" key="9">
    <source>
        <dbReference type="ARBA" id="ARBA00022777"/>
    </source>
</evidence>
<keyword evidence="9 16" id="KW-0418">Kinase</keyword>
<dbReference type="EMBL" id="JACHFW010000008">
    <property type="protein sequence ID" value="MBB5265005.1"/>
    <property type="molecule type" value="Genomic_DNA"/>
</dbReference>
<evidence type="ECO:0000259" key="15">
    <source>
        <dbReference type="PROSITE" id="PS50109"/>
    </source>
</evidence>
<comment type="subcellular location">
    <subcellularLocation>
        <location evidence="2">Cell membrane</location>
        <topology evidence="2">Multi-pass membrane protein</topology>
    </subcellularLocation>
</comment>
<gene>
    <name evidence="16" type="ORF">HNP82_002144</name>
</gene>
<protein>
    <recommendedName>
        <fullName evidence="3">histidine kinase</fullName>
        <ecNumber evidence="3">2.7.13.3</ecNumber>
    </recommendedName>
</protein>
<organism evidence="16 17">
    <name type="scientific">Catenibacillus scindens</name>
    <dbReference type="NCBI Taxonomy" id="673271"/>
    <lineage>
        <taxon>Bacteria</taxon>
        <taxon>Bacillati</taxon>
        <taxon>Bacillota</taxon>
        <taxon>Clostridia</taxon>
        <taxon>Lachnospirales</taxon>
        <taxon>Lachnospiraceae</taxon>
        <taxon>Catenibacillus</taxon>
    </lineage>
</organism>
<evidence type="ECO:0000313" key="16">
    <source>
        <dbReference type="EMBL" id="MBB5265005.1"/>
    </source>
</evidence>
<dbReference type="CDD" id="cd00075">
    <property type="entry name" value="HATPase"/>
    <property type="match status" value="1"/>
</dbReference>
<evidence type="ECO:0000256" key="13">
    <source>
        <dbReference type="ARBA" id="ARBA00023136"/>
    </source>
</evidence>
<dbReference type="InterPro" id="IPR036097">
    <property type="entry name" value="HisK_dim/P_sf"/>
</dbReference>
<dbReference type="Pfam" id="PF02518">
    <property type="entry name" value="HATPase_c"/>
    <property type="match status" value="1"/>
</dbReference>
<dbReference type="InterPro" id="IPR003594">
    <property type="entry name" value="HATPase_dom"/>
</dbReference>
<feature type="transmembrane region" description="Helical" evidence="14">
    <location>
        <begin position="12"/>
        <end position="34"/>
    </location>
</feature>
<dbReference type="AlphaFoldDB" id="A0A7W8HB39"/>
<dbReference type="GO" id="GO:0005886">
    <property type="term" value="C:plasma membrane"/>
    <property type="evidence" value="ECO:0007669"/>
    <property type="project" value="UniProtKB-SubCell"/>
</dbReference>
<evidence type="ECO:0000256" key="5">
    <source>
        <dbReference type="ARBA" id="ARBA00022553"/>
    </source>
</evidence>
<comment type="catalytic activity">
    <reaction evidence="1">
        <text>ATP + protein L-histidine = ADP + protein N-phospho-L-histidine.</text>
        <dbReference type="EC" id="2.7.13.3"/>
    </reaction>
</comment>
<dbReference type="PANTHER" id="PTHR45528:SF1">
    <property type="entry name" value="SENSOR HISTIDINE KINASE CPXA"/>
    <property type="match status" value="1"/>
</dbReference>
<feature type="transmembrane region" description="Helical" evidence="14">
    <location>
        <begin position="223"/>
        <end position="242"/>
    </location>
</feature>
<keyword evidence="10" id="KW-0067">ATP-binding</keyword>
<dbReference type="Proteomes" id="UP000543642">
    <property type="component" value="Unassembled WGS sequence"/>
</dbReference>
<dbReference type="GO" id="GO:0005524">
    <property type="term" value="F:ATP binding"/>
    <property type="evidence" value="ECO:0007669"/>
    <property type="project" value="UniProtKB-KW"/>
</dbReference>
<keyword evidence="4" id="KW-1003">Cell membrane</keyword>
<dbReference type="PRINTS" id="PR00344">
    <property type="entry name" value="BCTRLSENSOR"/>
</dbReference>
<dbReference type="InterPro" id="IPR036890">
    <property type="entry name" value="HATPase_C_sf"/>
</dbReference>
<feature type="domain" description="Histidine kinase" evidence="15">
    <location>
        <begin position="311"/>
        <end position="529"/>
    </location>
</feature>
<evidence type="ECO:0000256" key="12">
    <source>
        <dbReference type="ARBA" id="ARBA00023012"/>
    </source>
</evidence>
<dbReference type="InterPro" id="IPR004358">
    <property type="entry name" value="Sig_transdc_His_kin-like_C"/>
</dbReference>
<keyword evidence="11 14" id="KW-1133">Transmembrane helix</keyword>